<evidence type="ECO:0000313" key="11">
    <source>
        <dbReference type="EMBL" id="MFD4217163.1"/>
    </source>
</evidence>
<gene>
    <name evidence="8 11" type="primary">lnt</name>
    <name evidence="11" type="ORF">ACFWSS_30275</name>
</gene>
<keyword evidence="2 8" id="KW-1003">Cell membrane</keyword>
<dbReference type="Gene3D" id="3.60.110.10">
    <property type="entry name" value="Carbon-nitrogen hydrolase"/>
    <property type="match status" value="1"/>
</dbReference>
<feature type="region of interest" description="Disordered" evidence="9">
    <location>
        <begin position="1"/>
        <end position="88"/>
    </location>
</feature>
<evidence type="ECO:0000259" key="10">
    <source>
        <dbReference type="PROSITE" id="PS50263"/>
    </source>
</evidence>
<comment type="similarity">
    <text evidence="8">Belongs to the CN hydrolase family. Apolipoprotein N-acyltransferase subfamily.</text>
</comment>
<keyword evidence="6 8" id="KW-0472">Membrane</keyword>
<feature type="region of interest" description="Disordered" evidence="9">
    <location>
        <begin position="590"/>
        <end position="613"/>
    </location>
</feature>
<dbReference type="InterPro" id="IPR003010">
    <property type="entry name" value="C-N_Hydrolase"/>
</dbReference>
<accession>A0ABW6EPU0</accession>
<evidence type="ECO:0000256" key="7">
    <source>
        <dbReference type="ARBA" id="ARBA00023315"/>
    </source>
</evidence>
<comment type="pathway">
    <text evidence="8">Protein modification; lipoprotein biosynthesis (N-acyl transfer).</text>
</comment>
<feature type="transmembrane region" description="Helical" evidence="8">
    <location>
        <begin position="276"/>
        <end position="295"/>
    </location>
</feature>
<evidence type="ECO:0000313" key="12">
    <source>
        <dbReference type="Proteomes" id="UP001598251"/>
    </source>
</evidence>
<keyword evidence="4 8" id="KW-0812">Transmembrane</keyword>
<feature type="domain" description="CN hydrolase" evidence="10">
    <location>
        <begin position="304"/>
        <end position="555"/>
    </location>
</feature>
<feature type="transmembrane region" description="Helical" evidence="8">
    <location>
        <begin position="119"/>
        <end position="136"/>
    </location>
</feature>
<organism evidence="11 12">
    <name type="scientific">Streptomyces sindenensis</name>
    <dbReference type="NCBI Taxonomy" id="67363"/>
    <lineage>
        <taxon>Bacteria</taxon>
        <taxon>Bacillati</taxon>
        <taxon>Actinomycetota</taxon>
        <taxon>Actinomycetes</taxon>
        <taxon>Kitasatosporales</taxon>
        <taxon>Streptomycetaceae</taxon>
        <taxon>Streptomyces</taxon>
    </lineage>
</organism>
<dbReference type="PANTHER" id="PTHR38686:SF1">
    <property type="entry name" value="APOLIPOPROTEIN N-ACYLTRANSFERASE"/>
    <property type="match status" value="1"/>
</dbReference>
<dbReference type="CDD" id="cd07571">
    <property type="entry name" value="ALP_N-acyl_transferase"/>
    <property type="match status" value="1"/>
</dbReference>
<keyword evidence="5 8" id="KW-1133">Transmembrane helix</keyword>
<dbReference type="NCBIfam" id="TIGR00546">
    <property type="entry name" value="lnt"/>
    <property type="match status" value="1"/>
</dbReference>
<comment type="catalytic activity">
    <reaction evidence="8">
        <text>N-terminal S-1,2-diacyl-sn-glyceryl-L-cysteinyl-[lipoprotein] + a glycerophospholipid = N-acyl-S-1,2-diacyl-sn-glyceryl-L-cysteinyl-[lipoprotein] + a 2-acyl-sn-glycero-3-phospholipid + H(+)</text>
        <dbReference type="Rhea" id="RHEA:48228"/>
        <dbReference type="Rhea" id="RHEA-COMP:14681"/>
        <dbReference type="Rhea" id="RHEA-COMP:14684"/>
        <dbReference type="ChEBI" id="CHEBI:15378"/>
        <dbReference type="ChEBI" id="CHEBI:136912"/>
        <dbReference type="ChEBI" id="CHEBI:140656"/>
        <dbReference type="ChEBI" id="CHEBI:140657"/>
        <dbReference type="ChEBI" id="CHEBI:140660"/>
        <dbReference type="EC" id="2.3.1.269"/>
    </reaction>
</comment>
<evidence type="ECO:0000256" key="3">
    <source>
        <dbReference type="ARBA" id="ARBA00022679"/>
    </source>
</evidence>
<evidence type="ECO:0000256" key="2">
    <source>
        <dbReference type="ARBA" id="ARBA00022475"/>
    </source>
</evidence>
<feature type="transmembrane region" description="Helical" evidence="8">
    <location>
        <begin position="241"/>
        <end position="269"/>
    </location>
</feature>
<protein>
    <recommendedName>
        <fullName evidence="8">Apolipoprotein N-acyltransferase</fullName>
        <shortName evidence="8">ALP N-acyltransferase</shortName>
        <ecNumber evidence="8">2.3.1.269</ecNumber>
    </recommendedName>
</protein>
<feature type="transmembrane region" description="Helical" evidence="8">
    <location>
        <begin position="168"/>
        <end position="189"/>
    </location>
</feature>
<evidence type="ECO:0000256" key="9">
    <source>
        <dbReference type="SAM" id="MobiDB-lite"/>
    </source>
</evidence>
<reference evidence="11 12" key="1">
    <citation type="submission" date="2024-09" db="EMBL/GenBank/DDBJ databases">
        <title>The Natural Products Discovery Center: Release of the First 8490 Sequenced Strains for Exploring Actinobacteria Biosynthetic Diversity.</title>
        <authorList>
            <person name="Kalkreuter E."/>
            <person name="Kautsar S.A."/>
            <person name="Yang D."/>
            <person name="Bader C.D."/>
            <person name="Teijaro C.N."/>
            <person name="Fluegel L."/>
            <person name="Davis C.M."/>
            <person name="Simpson J.R."/>
            <person name="Lauterbach L."/>
            <person name="Steele A.D."/>
            <person name="Gui C."/>
            <person name="Meng S."/>
            <person name="Li G."/>
            <person name="Viehrig K."/>
            <person name="Ye F."/>
            <person name="Su P."/>
            <person name="Kiefer A.F."/>
            <person name="Nichols A."/>
            <person name="Cepeda A.J."/>
            <person name="Yan W."/>
            <person name="Fan B."/>
            <person name="Jiang Y."/>
            <person name="Adhikari A."/>
            <person name="Zheng C.-J."/>
            <person name="Schuster L."/>
            <person name="Cowan T.M."/>
            <person name="Smanski M.J."/>
            <person name="Chevrette M.G."/>
            <person name="De Carvalho L.P.S."/>
            <person name="Shen B."/>
        </authorList>
    </citation>
    <scope>NUCLEOTIDE SEQUENCE [LARGE SCALE GENOMIC DNA]</scope>
    <source>
        <strain evidence="11 12">NPDC058546</strain>
    </source>
</reference>
<keyword evidence="12" id="KW-1185">Reference proteome</keyword>
<sequence length="613" mass="62296">MRIRGGRLPVGRNAADPSGSGGSGTPGGGTPGDGTSGGGTPAGGTPCGGTPGDGASAGGTSGGGTPGSGGSGGGTPGAGSPAGGPDSAGAGRLASPWFRAAALLLAGALPALTFPAPGLWWFAYGALVPWLLLIRTARSPRRAALDGWIGGIGFVIAVHHWLMPSLHVFIVLLAALLGLLWAPWGLLVSRLLGGSPSARRAVAAVVVVPSGWLLIELVRSWEGLGGPWGLLGASQWEVSPALRVASVGGVWLVSLLVLAVNTGVALLIAAPAARTAAGAVLLVCALSVTAMWAWAPRPTHAGTVRIAVVQPGVVEGPGSVARRLDRGEELTRSLAGRGVDLVVWGESSIGAGAWEDPETARRLTELSRLVGADLLVNVDARQTDGSGRSGIFKSAVLVGPDGPTGDRYDKMRLVPFGEYVPARSLLGWATSVGRAAGEDRLRGDRQVVMTLPDGARGLRIGPLVCFETAFPDMSRRLVRDGAQVLVAQSATSTFQDSWAPAQHASLGALRAAENGRPVVHATLTGISAAYGPRGERVGHPLATDASAAEVFELPLARGQTLYGRFGDWPLYGAFAALAALCAAEGLRALRRPVPRPPGPPARTAHGSPGRPGR</sequence>
<name>A0ABW6EPU0_9ACTN</name>
<dbReference type="InterPro" id="IPR045378">
    <property type="entry name" value="LNT_N"/>
</dbReference>
<dbReference type="EMBL" id="JBHXOF010000027">
    <property type="protein sequence ID" value="MFD4217163.1"/>
    <property type="molecule type" value="Genomic_DNA"/>
</dbReference>
<dbReference type="PROSITE" id="PS50263">
    <property type="entry name" value="CN_HYDROLASE"/>
    <property type="match status" value="1"/>
</dbReference>
<dbReference type="GO" id="GO:0016746">
    <property type="term" value="F:acyltransferase activity"/>
    <property type="evidence" value="ECO:0007669"/>
    <property type="project" value="UniProtKB-KW"/>
</dbReference>
<dbReference type="HAMAP" id="MF_01148">
    <property type="entry name" value="Lnt"/>
    <property type="match status" value="1"/>
</dbReference>
<dbReference type="PANTHER" id="PTHR38686">
    <property type="entry name" value="APOLIPOPROTEIN N-ACYLTRANSFERASE"/>
    <property type="match status" value="1"/>
</dbReference>
<proteinExistence type="inferred from homology"/>
<evidence type="ECO:0000256" key="4">
    <source>
        <dbReference type="ARBA" id="ARBA00022692"/>
    </source>
</evidence>
<evidence type="ECO:0000256" key="8">
    <source>
        <dbReference type="HAMAP-Rule" id="MF_01148"/>
    </source>
</evidence>
<dbReference type="EC" id="2.3.1.269" evidence="8"/>
<feature type="compositionally biased region" description="Gly residues" evidence="9">
    <location>
        <begin position="19"/>
        <end position="82"/>
    </location>
</feature>
<dbReference type="SUPFAM" id="SSF56317">
    <property type="entry name" value="Carbon-nitrogen hydrolase"/>
    <property type="match status" value="1"/>
</dbReference>
<comment type="subcellular location">
    <subcellularLocation>
        <location evidence="1 8">Cell membrane</location>
        <topology evidence="1 8">Multi-pass membrane protein</topology>
    </subcellularLocation>
</comment>
<evidence type="ECO:0000256" key="5">
    <source>
        <dbReference type="ARBA" id="ARBA00022989"/>
    </source>
</evidence>
<dbReference type="RefSeq" id="WP_382830217.1">
    <property type="nucleotide sequence ID" value="NZ_JBHXLY010000037.1"/>
</dbReference>
<dbReference type="Pfam" id="PF20154">
    <property type="entry name" value="LNT_N"/>
    <property type="match status" value="1"/>
</dbReference>
<evidence type="ECO:0000256" key="6">
    <source>
        <dbReference type="ARBA" id="ARBA00023136"/>
    </source>
</evidence>
<feature type="transmembrane region" description="Helical" evidence="8">
    <location>
        <begin position="201"/>
        <end position="221"/>
    </location>
</feature>
<dbReference type="InterPro" id="IPR036526">
    <property type="entry name" value="C-N_Hydrolase_sf"/>
</dbReference>
<comment type="caution">
    <text evidence="11">The sequence shown here is derived from an EMBL/GenBank/DDBJ whole genome shotgun (WGS) entry which is preliminary data.</text>
</comment>
<dbReference type="InterPro" id="IPR004563">
    <property type="entry name" value="Apolipo_AcylTrfase"/>
</dbReference>
<dbReference type="Pfam" id="PF00795">
    <property type="entry name" value="CN_hydrolase"/>
    <property type="match status" value="1"/>
</dbReference>
<keyword evidence="3 8" id="KW-0808">Transferase</keyword>
<feature type="transmembrane region" description="Helical" evidence="8">
    <location>
        <begin position="143"/>
        <end position="162"/>
    </location>
</feature>
<evidence type="ECO:0000256" key="1">
    <source>
        <dbReference type="ARBA" id="ARBA00004651"/>
    </source>
</evidence>
<dbReference type="Proteomes" id="UP001598251">
    <property type="component" value="Unassembled WGS sequence"/>
</dbReference>
<comment type="function">
    <text evidence="8">Catalyzes the phospholipid dependent N-acylation of the N-terminal cysteine of apolipoprotein, the last step in lipoprotein maturation.</text>
</comment>
<keyword evidence="7 8" id="KW-0012">Acyltransferase</keyword>